<dbReference type="InterPro" id="IPR001849">
    <property type="entry name" value="PH_domain"/>
</dbReference>
<dbReference type="Pfam" id="PF00169">
    <property type="entry name" value="PH"/>
    <property type="match status" value="1"/>
</dbReference>
<feature type="region of interest" description="Disordered" evidence="1">
    <location>
        <begin position="681"/>
        <end position="708"/>
    </location>
</feature>
<proteinExistence type="predicted"/>
<dbReference type="CDD" id="cd13317">
    <property type="entry name" value="PH_PLEKHO1_PLEKHO2"/>
    <property type="match status" value="1"/>
</dbReference>
<gene>
    <name evidence="3" type="ORF">AOXY_G24400</name>
</gene>
<comment type="caution">
    <text evidence="3">The sequence shown here is derived from an EMBL/GenBank/DDBJ whole genome shotgun (WGS) entry which is preliminary data.</text>
</comment>
<name>A0AAD8FW45_ACIOX</name>
<keyword evidence="4" id="KW-1185">Reference proteome</keyword>
<feature type="compositionally biased region" description="Acidic residues" evidence="1">
    <location>
        <begin position="555"/>
        <end position="565"/>
    </location>
</feature>
<feature type="compositionally biased region" description="Basic and acidic residues" evidence="1">
    <location>
        <begin position="573"/>
        <end position="591"/>
    </location>
</feature>
<feature type="compositionally biased region" description="Acidic residues" evidence="1">
    <location>
        <begin position="227"/>
        <end position="236"/>
    </location>
</feature>
<dbReference type="InterPro" id="IPR043448">
    <property type="entry name" value="PKHO1/2"/>
</dbReference>
<organism evidence="3 4">
    <name type="scientific">Acipenser oxyrinchus oxyrinchus</name>
    <dbReference type="NCBI Taxonomy" id="40147"/>
    <lineage>
        <taxon>Eukaryota</taxon>
        <taxon>Metazoa</taxon>
        <taxon>Chordata</taxon>
        <taxon>Craniata</taxon>
        <taxon>Vertebrata</taxon>
        <taxon>Euteleostomi</taxon>
        <taxon>Actinopterygii</taxon>
        <taxon>Chondrostei</taxon>
        <taxon>Acipenseriformes</taxon>
        <taxon>Acipenseridae</taxon>
        <taxon>Acipenser</taxon>
    </lineage>
</organism>
<reference evidence="3" key="1">
    <citation type="submission" date="2022-02" db="EMBL/GenBank/DDBJ databases">
        <title>Atlantic sturgeon de novo genome assembly.</title>
        <authorList>
            <person name="Stock M."/>
            <person name="Klopp C."/>
            <person name="Guiguen Y."/>
            <person name="Cabau C."/>
            <person name="Parinello H."/>
            <person name="Santidrian Yebra-Pimentel E."/>
            <person name="Kuhl H."/>
            <person name="Dirks R.P."/>
            <person name="Guessner J."/>
            <person name="Wuertz S."/>
            <person name="Du K."/>
            <person name="Schartl M."/>
        </authorList>
    </citation>
    <scope>NUCLEOTIDE SEQUENCE</scope>
    <source>
        <strain evidence="3">STURGEONOMICS-FGT-2020</strain>
        <tissue evidence="3">Whole blood</tissue>
    </source>
</reference>
<evidence type="ECO:0000313" key="4">
    <source>
        <dbReference type="Proteomes" id="UP001230051"/>
    </source>
</evidence>
<dbReference type="PANTHER" id="PTHR15871">
    <property type="entry name" value="PH DOMAIN-CONTAINING PROTEIN"/>
    <property type="match status" value="1"/>
</dbReference>
<dbReference type="Proteomes" id="UP001230051">
    <property type="component" value="Unassembled WGS sequence"/>
</dbReference>
<dbReference type="PANTHER" id="PTHR15871:SF2">
    <property type="entry name" value="PLECKSTRIN HOMOLOGY DOMAIN-CONTAINING FAMILY O MEMBER 2"/>
    <property type="match status" value="1"/>
</dbReference>
<dbReference type="AlphaFoldDB" id="A0AAD8FW45"/>
<dbReference type="SMART" id="SM00233">
    <property type="entry name" value="PH"/>
    <property type="match status" value="1"/>
</dbReference>
<protein>
    <recommendedName>
        <fullName evidence="2">PH domain-containing protein</fullName>
    </recommendedName>
</protein>
<dbReference type="SUPFAM" id="SSF50729">
    <property type="entry name" value="PH domain-like"/>
    <property type="match status" value="1"/>
</dbReference>
<evidence type="ECO:0000259" key="2">
    <source>
        <dbReference type="PROSITE" id="PS50003"/>
    </source>
</evidence>
<dbReference type="InterPro" id="IPR011993">
    <property type="entry name" value="PH-like_dom_sf"/>
</dbReference>
<evidence type="ECO:0000313" key="3">
    <source>
        <dbReference type="EMBL" id="KAK1158148.1"/>
    </source>
</evidence>
<accession>A0AAD8FW45</accession>
<feature type="domain" description="PH" evidence="2">
    <location>
        <begin position="17"/>
        <end position="120"/>
    </location>
</feature>
<feature type="compositionally biased region" description="Pro residues" evidence="1">
    <location>
        <begin position="205"/>
        <end position="218"/>
    </location>
</feature>
<feature type="region of interest" description="Disordered" evidence="1">
    <location>
        <begin position="181"/>
        <end position="619"/>
    </location>
</feature>
<evidence type="ECO:0000256" key="1">
    <source>
        <dbReference type="SAM" id="MobiDB-lite"/>
    </source>
</evidence>
<feature type="region of interest" description="Disordered" evidence="1">
    <location>
        <begin position="725"/>
        <end position="745"/>
    </location>
</feature>
<dbReference type="EMBL" id="JAGXEW010000025">
    <property type="protein sequence ID" value="KAK1158148.1"/>
    <property type="molecule type" value="Genomic_DNA"/>
</dbReference>
<sequence length="745" mass="81516">MEDGVKEDKTQQKAAKFDGKAGWIKKSYGKFLGTYKDRYIQLEKTQLLVYENDEEKTCIETVDLESYDKCHELRSAFKKKNRIILIRAAKPVNKVHDIKFQAPSPEEKEAWIKALCDGINRAKNKIFDQVKVEGCSLEHVTRTRPKMQQSRRPPTRIHMKELATSSSDGILRLDLDIVDNTPNGNHPVPNDTAALSTETADEDSAPPPKKIFKPPMPPSKENKPNPEETEEESEDVETVKLPTPPTKPNNTSKDTVSEHSSPPSPPKKVLKPPMPPSKLKKPSAPATDEETEDAPAHSSLPEDTSEPPTPPTKPSSPSEDKPPPSTPSKGLKPVMPSKENKPSPPAGGTEDSAEVPAVAQEGTPEPLSKEIQPTKEEAEDVPVNEVSTIEETVQLAKPPPKPKDLSPETVKNNSAPHGPPKKKPLLPPKVNASIPPETNKVSADATPAKEVMKPLAPKENITSPPAAKEKIEDTPVSEEVLNPPEPMEDVLLSPEPEASSVTPSPGDPVPPPKIMVEDEEGQLKDGAQSSNSEDESDNGDISASTTALNGSRENLDEESSEDPADTPENTEQSLKEGDPAAASEELKHEIIQDANRTSLDGHHRQRETKKRQLDTRPPVPLKYVSKVKCASLGDLLSESKVKVQNEPLQEPSLGSEISILDELQNNIALELEKTEAFLQEMSEEESLAADGSKGTLAGKSSQKEELPEEILNKAVEKLRQANEVLQKAKNIKENKTEKNKRRKSC</sequence>
<feature type="compositionally biased region" description="Pro residues" evidence="1">
    <location>
        <begin position="262"/>
        <end position="276"/>
    </location>
</feature>
<dbReference type="PROSITE" id="PS50003">
    <property type="entry name" value="PH_DOMAIN"/>
    <property type="match status" value="1"/>
</dbReference>
<feature type="compositionally biased region" description="Polar residues" evidence="1">
    <location>
        <begin position="539"/>
        <end position="552"/>
    </location>
</feature>
<dbReference type="Gene3D" id="2.30.29.30">
    <property type="entry name" value="Pleckstrin-homology domain (PH domain)/Phosphotyrosine-binding domain (PTB)"/>
    <property type="match status" value="1"/>
</dbReference>